<organism evidence="2 3">
    <name type="scientific">Ostreococcus tauri</name>
    <name type="common">Marine green alga</name>
    <dbReference type="NCBI Taxonomy" id="70448"/>
    <lineage>
        <taxon>Eukaryota</taxon>
        <taxon>Viridiplantae</taxon>
        <taxon>Chlorophyta</taxon>
        <taxon>Mamiellophyceae</taxon>
        <taxon>Mamiellales</taxon>
        <taxon>Bathycoccaceae</taxon>
        <taxon>Ostreococcus</taxon>
    </lineage>
</organism>
<comment type="caution">
    <text evidence="2">The sequence shown here is derived from an EMBL/GenBank/DDBJ whole genome shotgun (WGS) entry which is preliminary data.</text>
</comment>
<protein>
    <submittedName>
        <fullName evidence="2">Unnamed product</fullName>
    </submittedName>
</protein>
<gene>
    <name evidence="2" type="ORF">OT_ostta14g01480</name>
</gene>
<dbReference type="OrthoDB" id="10492449at2759"/>
<proteinExistence type="predicted"/>
<evidence type="ECO:0000313" key="3">
    <source>
        <dbReference type="Proteomes" id="UP000009170"/>
    </source>
</evidence>
<reference evidence="2 3" key="2">
    <citation type="journal article" date="2014" name="BMC Genomics">
        <title>An improved genome of the model marine alga Ostreococcus tauri unfolds by assessing Illumina de novo assemblies.</title>
        <authorList>
            <person name="Blanc-Mathieu R."/>
            <person name="Verhelst B."/>
            <person name="Derelle E."/>
            <person name="Rombauts S."/>
            <person name="Bouget F.Y."/>
            <person name="Carre I."/>
            <person name="Chateau A."/>
            <person name="Eyre-Walker A."/>
            <person name="Grimsley N."/>
            <person name="Moreau H."/>
            <person name="Piegu B."/>
            <person name="Rivals E."/>
            <person name="Schackwitz W."/>
            <person name="Van de Peer Y."/>
            <person name="Piganeau G."/>
        </authorList>
    </citation>
    <scope>NUCLEOTIDE SEQUENCE [LARGE SCALE GENOMIC DNA]</scope>
    <source>
        <strain evidence="3">OTTH 0595 / CCAP 157/2 / RCC745</strain>
    </source>
</reference>
<accession>A0A096PBL1</accession>
<dbReference type="EMBL" id="CAID01000014">
    <property type="protein sequence ID" value="CEG02069.1"/>
    <property type="molecule type" value="Genomic_DNA"/>
</dbReference>
<dbReference type="RefSeq" id="XP_003082967.2">
    <property type="nucleotide sequence ID" value="XM_003082919.2"/>
</dbReference>
<evidence type="ECO:0000313" key="2">
    <source>
        <dbReference type="EMBL" id="CEG02069.1"/>
    </source>
</evidence>
<evidence type="ECO:0000256" key="1">
    <source>
        <dbReference type="SAM" id="MobiDB-lite"/>
    </source>
</evidence>
<name>A0A096PBL1_OSTTA</name>
<sequence length="284" mass="31141">MSPGLGRGRDGEDALMGDLLSDALIGASDGSRRARVNGERDGRSRSFVASVDRMAGTFELGVDRQEGTRAERSRAGGSDGGGAKRKRTESAQFPGRVVRRVMEDGDDDRAAPGGWGELCDREFECKKTARVGVVEWYSKTSASSARLIVDKWRESKVRYVLRCQRAMPKRQEKGNKEVCKSISGRCAMCVNIVLNKDAQVWRVSRSESVPCHDPSCEDSTRPNVSSAQFAAALVGIEHVPAERKHEFITRVLKETGYKISSGTKQRAIALAEDNARKATHGPLR</sequence>
<dbReference type="Proteomes" id="UP000009170">
    <property type="component" value="Unassembled WGS sequence"/>
</dbReference>
<feature type="compositionally biased region" description="Basic and acidic residues" evidence="1">
    <location>
        <begin position="30"/>
        <end position="44"/>
    </location>
</feature>
<dbReference type="GeneID" id="9837888"/>
<keyword evidence="3" id="KW-1185">Reference proteome</keyword>
<feature type="region of interest" description="Disordered" evidence="1">
    <location>
        <begin position="26"/>
        <end position="92"/>
    </location>
</feature>
<dbReference type="KEGG" id="ota:OT_ostta14g01480"/>
<dbReference type="InParanoid" id="A0A096PBL1"/>
<feature type="compositionally biased region" description="Basic and acidic residues" evidence="1">
    <location>
        <begin position="61"/>
        <end position="74"/>
    </location>
</feature>
<dbReference type="AlphaFoldDB" id="A0A096PBL1"/>
<reference evidence="3" key="1">
    <citation type="journal article" date="2006" name="Proc. Natl. Acad. Sci. U.S.A.">
        <title>Genome analysis of the smallest free-living eukaryote Ostreococcus tauri unveils many unique features.</title>
        <authorList>
            <person name="Derelle E."/>
            <person name="Ferraz C."/>
            <person name="Rombauts S."/>
            <person name="Rouze P."/>
            <person name="Worden A.Z."/>
            <person name="Robbens S."/>
            <person name="Partensky F."/>
            <person name="Degroeve S."/>
            <person name="Echeynie S."/>
            <person name="Cooke R."/>
            <person name="Saeys Y."/>
            <person name="Wuyts J."/>
            <person name="Jabbari K."/>
            <person name="Bowler C."/>
            <person name="Panaud O."/>
            <person name="Piegu B."/>
            <person name="Ball S.G."/>
            <person name="Ral J.-P."/>
            <person name="Bouget F.-Y."/>
            <person name="Piganeau G."/>
            <person name="De Baets B."/>
            <person name="Picard A."/>
            <person name="Delseny M."/>
            <person name="Demaille J."/>
            <person name="Van de Peer Y."/>
            <person name="Moreau H."/>
        </authorList>
    </citation>
    <scope>NUCLEOTIDE SEQUENCE [LARGE SCALE GENOMIC DNA]</scope>
    <source>
        <strain evidence="3">OTTH 0595 / CCAP 157/2 / RCC745</strain>
    </source>
</reference>